<keyword evidence="3 5" id="KW-0238">DNA-binding</keyword>
<evidence type="ECO:0000313" key="9">
    <source>
        <dbReference type="Proteomes" id="UP000003448"/>
    </source>
</evidence>
<dbReference type="InterPro" id="IPR051677">
    <property type="entry name" value="AfsR-DnrI-RedD_regulator"/>
</dbReference>
<dbReference type="CDD" id="cd15831">
    <property type="entry name" value="BTAD"/>
    <property type="match status" value="1"/>
</dbReference>
<evidence type="ECO:0000256" key="6">
    <source>
        <dbReference type="SAM" id="MobiDB-lite"/>
    </source>
</evidence>
<protein>
    <submittedName>
        <fullName evidence="8">Regulatory protein AfsR</fullName>
    </submittedName>
</protein>
<dbReference type="InterPro" id="IPR001867">
    <property type="entry name" value="OmpR/PhoB-type_DNA-bd"/>
</dbReference>
<evidence type="ECO:0000259" key="7">
    <source>
        <dbReference type="PROSITE" id="PS51755"/>
    </source>
</evidence>
<dbReference type="InterPro" id="IPR003593">
    <property type="entry name" value="AAA+_ATPase"/>
</dbReference>
<keyword evidence="2" id="KW-0805">Transcription regulation</keyword>
<dbReference type="GO" id="GO:0003677">
    <property type="term" value="F:DNA binding"/>
    <property type="evidence" value="ECO:0007669"/>
    <property type="project" value="UniProtKB-UniRule"/>
</dbReference>
<keyword evidence="4" id="KW-0804">Transcription</keyword>
<dbReference type="PANTHER" id="PTHR35807:SF1">
    <property type="entry name" value="TRANSCRIPTIONAL REGULATOR REDD"/>
    <property type="match status" value="1"/>
</dbReference>
<gene>
    <name evidence="8" type="primary">afsR</name>
    <name evidence="8" type="ORF">MILUP08_45450</name>
</gene>
<reference evidence="9" key="1">
    <citation type="journal article" date="2012" name="J. Bacteriol.">
        <title>Genome Sequence of Micromonospora lupini Lupac 08, Isolated from Root Nodules of Lupinus angustifolius.</title>
        <authorList>
            <person name="Alonso-Vega P."/>
            <person name="Normand P."/>
            <person name="Bacigalupe R."/>
            <person name="Pujic P."/>
            <person name="Lajus A."/>
            <person name="Vallenet D."/>
            <person name="Carro L."/>
            <person name="Coll P."/>
            <person name="Trujillo M.E."/>
        </authorList>
    </citation>
    <scope>NUCLEOTIDE SEQUENCE [LARGE SCALE GENOMIC DNA]</scope>
    <source>
        <strain evidence="9">Lupac 08</strain>
    </source>
</reference>
<dbReference type="PROSITE" id="PS51755">
    <property type="entry name" value="OMPR_PHOB"/>
    <property type="match status" value="1"/>
</dbReference>
<evidence type="ECO:0000256" key="3">
    <source>
        <dbReference type="ARBA" id="ARBA00023125"/>
    </source>
</evidence>
<dbReference type="eggNOG" id="COG3629">
    <property type="taxonomic scope" value="Bacteria"/>
</dbReference>
<evidence type="ECO:0000256" key="4">
    <source>
        <dbReference type="ARBA" id="ARBA00023163"/>
    </source>
</evidence>
<dbReference type="SUPFAM" id="SSF46894">
    <property type="entry name" value="C-terminal effector domain of the bipartite response regulators"/>
    <property type="match status" value="1"/>
</dbReference>
<dbReference type="SUPFAM" id="SSF52540">
    <property type="entry name" value="P-loop containing nucleoside triphosphate hydrolases"/>
    <property type="match status" value="1"/>
</dbReference>
<dbReference type="RefSeq" id="WP_007463643.1">
    <property type="nucleotide sequence ID" value="NZ_HF570108.1"/>
</dbReference>
<keyword evidence="9" id="KW-1185">Reference proteome</keyword>
<dbReference type="SMART" id="SM00862">
    <property type="entry name" value="Trans_reg_C"/>
    <property type="match status" value="1"/>
</dbReference>
<dbReference type="Gene3D" id="1.10.10.10">
    <property type="entry name" value="Winged helix-like DNA-binding domain superfamily/Winged helix DNA-binding domain"/>
    <property type="match status" value="1"/>
</dbReference>
<dbReference type="InterPro" id="IPR036388">
    <property type="entry name" value="WH-like_DNA-bd_sf"/>
</dbReference>
<dbReference type="OrthoDB" id="7628974at2"/>
<dbReference type="InterPro" id="IPR016032">
    <property type="entry name" value="Sig_transdc_resp-reg_C-effctor"/>
</dbReference>
<evidence type="ECO:0000313" key="8">
    <source>
        <dbReference type="EMBL" id="CCH20567.1"/>
    </source>
</evidence>
<dbReference type="GO" id="GO:0006355">
    <property type="term" value="P:regulation of DNA-templated transcription"/>
    <property type="evidence" value="ECO:0007669"/>
    <property type="project" value="InterPro"/>
</dbReference>
<proteinExistence type="inferred from homology"/>
<feature type="region of interest" description="Disordered" evidence="6">
    <location>
        <begin position="245"/>
        <end position="271"/>
    </location>
</feature>
<dbReference type="EMBL" id="CAIE01000039">
    <property type="protein sequence ID" value="CCH20567.1"/>
    <property type="molecule type" value="Genomic_DNA"/>
</dbReference>
<dbReference type="STRING" id="1150864.MILUP08_45450"/>
<dbReference type="Proteomes" id="UP000003448">
    <property type="component" value="Unassembled WGS sequence"/>
</dbReference>
<dbReference type="PRINTS" id="PR00364">
    <property type="entry name" value="DISEASERSIST"/>
</dbReference>
<dbReference type="PANTHER" id="PTHR35807">
    <property type="entry name" value="TRANSCRIPTIONAL REGULATOR REDD-RELATED"/>
    <property type="match status" value="1"/>
</dbReference>
<dbReference type="Pfam" id="PF00486">
    <property type="entry name" value="Trans_reg_C"/>
    <property type="match status" value="1"/>
</dbReference>
<evidence type="ECO:0000256" key="5">
    <source>
        <dbReference type="PROSITE-ProRule" id="PRU01091"/>
    </source>
</evidence>
<organism evidence="8 9">
    <name type="scientific">Micromonospora lupini str. Lupac 08</name>
    <dbReference type="NCBI Taxonomy" id="1150864"/>
    <lineage>
        <taxon>Bacteria</taxon>
        <taxon>Bacillati</taxon>
        <taxon>Actinomycetota</taxon>
        <taxon>Actinomycetes</taxon>
        <taxon>Micromonosporales</taxon>
        <taxon>Micromonosporaceae</taxon>
        <taxon>Micromonospora</taxon>
    </lineage>
</organism>
<comment type="similarity">
    <text evidence="1">Belongs to the AfsR/DnrI/RedD regulatory family.</text>
</comment>
<dbReference type="Gene3D" id="1.25.40.10">
    <property type="entry name" value="Tetratricopeptide repeat domain"/>
    <property type="match status" value="1"/>
</dbReference>
<dbReference type="InterPro" id="IPR011990">
    <property type="entry name" value="TPR-like_helical_dom_sf"/>
</dbReference>
<dbReference type="InterPro" id="IPR027417">
    <property type="entry name" value="P-loop_NTPase"/>
</dbReference>
<dbReference type="SUPFAM" id="SSF48452">
    <property type="entry name" value="TPR-like"/>
    <property type="match status" value="1"/>
</dbReference>
<comment type="caution">
    <text evidence="8">The sequence shown here is derived from an EMBL/GenBank/DDBJ whole genome shotgun (WGS) entry which is preliminary data.</text>
</comment>
<dbReference type="SMART" id="SM00382">
    <property type="entry name" value="AAA"/>
    <property type="match status" value="1"/>
</dbReference>
<feature type="compositionally biased region" description="Pro residues" evidence="6">
    <location>
        <begin position="255"/>
        <end position="268"/>
    </location>
</feature>
<dbReference type="Pfam" id="PF03704">
    <property type="entry name" value="BTAD"/>
    <property type="match status" value="1"/>
</dbReference>
<feature type="DNA-binding region" description="OmpR/PhoB-type" evidence="5">
    <location>
        <begin position="1"/>
        <end position="93"/>
    </location>
</feature>
<dbReference type="Gene3D" id="3.40.50.300">
    <property type="entry name" value="P-loop containing nucleotide triphosphate hydrolases"/>
    <property type="match status" value="1"/>
</dbReference>
<feature type="domain" description="OmpR/PhoB-type" evidence="7">
    <location>
        <begin position="1"/>
        <end position="93"/>
    </location>
</feature>
<dbReference type="AlphaFoldDB" id="I0L9S0"/>
<evidence type="ECO:0000256" key="2">
    <source>
        <dbReference type="ARBA" id="ARBA00023015"/>
    </source>
</evidence>
<accession>I0L9S0</accession>
<name>I0L9S0_9ACTN</name>
<dbReference type="InterPro" id="IPR005158">
    <property type="entry name" value="BTAD"/>
</dbReference>
<dbReference type="SMART" id="SM01043">
    <property type="entry name" value="BTAD"/>
    <property type="match status" value="1"/>
</dbReference>
<dbReference type="GO" id="GO:0043531">
    <property type="term" value="F:ADP binding"/>
    <property type="evidence" value="ECO:0007669"/>
    <property type="project" value="InterPro"/>
</dbReference>
<evidence type="ECO:0000256" key="1">
    <source>
        <dbReference type="ARBA" id="ARBA00005820"/>
    </source>
</evidence>
<dbReference type="GO" id="GO:0000160">
    <property type="term" value="P:phosphorelay signal transduction system"/>
    <property type="evidence" value="ECO:0007669"/>
    <property type="project" value="InterPro"/>
</dbReference>
<sequence length="597" mass="63536">MRFRILGPLEISGAGHTLTVTAARQRVVLSTLLLDANCVVSTAQLADALWDDAPPTTARGQVQICVSALRKTLTRLGLPDRIVTRPPGYLIEVADGDLDLHYFDRLVLAGQQALAESRLDDAAEALSAALALWRGTALAGVESPALRAAATRLDERRLAVTEDWLDVELHRGRHQHVVGELRELVATHPLRERLHAQHMRALSGAGRPAEALAAYRSARRLFLDELGLEPGGELRRLERAILTDARADESSDDPPVSPPVPRLLPADPPELSGRDRPLAVLREALAGNDGAAVPLVAISGPVGVGKSTLAVRAAHALAPAYPDGQLYLNLLDPDGRPVAPAAALERFLRALGLSGDAVPAGLDERAELYRDRIAGRRVLVVLDDVTHERQVLPLLPGATGAGVLVTSRRRLTGLTGARAVHLDPLDVADSVRLLATALGPARLAADPAGATALARLCDGLPLALRIAAARLAARPHWTVAHLADRLRDEARRLDELTLGGLDVRARLATSYAALSPAARLLFRSLGALPAADLPLPLAGRLPGVRDEIVEDALEELVDAQLVDVGVDPTRYRLAGLIRLYAAERLAGDEPTTHAESA</sequence>